<dbReference type="InterPro" id="IPR020889">
    <property type="entry name" value="LipoPS_assembly_LptD"/>
</dbReference>
<dbReference type="EMBL" id="UINC01000185">
    <property type="protein sequence ID" value="SUZ50721.1"/>
    <property type="molecule type" value="Genomic_DNA"/>
</dbReference>
<reference evidence="2" key="1">
    <citation type="submission" date="2018-05" db="EMBL/GenBank/DDBJ databases">
        <authorList>
            <person name="Lanie J.A."/>
            <person name="Ng W.-L."/>
            <person name="Kazmierczak K.M."/>
            <person name="Andrzejewski T.M."/>
            <person name="Davidsen T.M."/>
            <person name="Wayne K.J."/>
            <person name="Tettelin H."/>
            <person name="Glass J.I."/>
            <person name="Rusch D."/>
            <person name="Podicherti R."/>
            <person name="Tsui H.-C.T."/>
            <person name="Winkler M.E."/>
        </authorList>
    </citation>
    <scope>NUCLEOTIDE SEQUENCE</scope>
</reference>
<accession>A0A381N7X2</accession>
<name>A0A381N7X2_9ZZZZ</name>
<dbReference type="GO" id="GO:0009279">
    <property type="term" value="C:cell outer membrane"/>
    <property type="evidence" value="ECO:0007669"/>
    <property type="project" value="InterPro"/>
</dbReference>
<organism evidence="2">
    <name type="scientific">marine metagenome</name>
    <dbReference type="NCBI Taxonomy" id="408172"/>
    <lineage>
        <taxon>unclassified sequences</taxon>
        <taxon>metagenomes</taxon>
        <taxon>ecological metagenomes</taxon>
    </lineage>
</organism>
<evidence type="ECO:0000313" key="2">
    <source>
        <dbReference type="EMBL" id="SUZ50721.1"/>
    </source>
</evidence>
<dbReference type="AlphaFoldDB" id="A0A381N7X2"/>
<dbReference type="GO" id="GO:0015920">
    <property type="term" value="P:lipopolysaccharide transport"/>
    <property type="evidence" value="ECO:0007669"/>
    <property type="project" value="InterPro"/>
</dbReference>
<dbReference type="PANTHER" id="PTHR30189:SF1">
    <property type="entry name" value="LPS-ASSEMBLY PROTEIN LPTD"/>
    <property type="match status" value="1"/>
</dbReference>
<dbReference type="GO" id="GO:1990351">
    <property type="term" value="C:transporter complex"/>
    <property type="evidence" value="ECO:0007669"/>
    <property type="project" value="TreeGrafter"/>
</dbReference>
<dbReference type="HAMAP" id="MF_01411">
    <property type="entry name" value="LPS_assembly_LptD"/>
    <property type="match status" value="1"/>
</dbReference>
<dbReference type="InterPro" id="IPR050218">
    <property type="entry name" value="LptD"/>
</dbReference>
<protein>
    <recommendedName>
        <fullName evidence="1">LptD C-terminal domain-containing protein</fullName>
    </recommendedName>
</protein>
<evidence type="ECO:0000259" key="1">
    <source>
        <dbReference type="Pfam" id="PF04453"/>
    </source>
</evidence>
<sequence>MVFRRKFLLVPLSFIVLLISIETIHGSEREEIKIKSIEAETISNDKDGNLILAGNVIINTNLLSFSSSSALLNESEGLLELVGDVEVISDNFQVNSSEMKANLNLQTFLANSTEIYDENSNFGSTEEFVIRTSGDVELINTSVTSCSKEDPAWTISTKSITYLDGPKNVVIRGIKLKLKKIPIFYFPYVRTALSNESMSGFLTPGLNQTRNGVDISMPYYFNLAENYDLVLTPRHISSRGSGLASNFRYLNTKFTGEINVSGLSGDKRYKKETGIDDSRWNASWQNKTVLSKNLYSNIDFQSASDEYFFRDIGNDQFGETRTSYLPRKFSLTWKNPFLKINLGISRYQILNPFSFEEYKSKPNLTIQTYVSRKDLSFSIFANKSKFELDRINPLRSSYEEVDRLFLSPRLTFRKNLPSSTFLFSTGATYIKHNFDSLQESKSSPWVEMKYSVFLDKVNNIQVSSLIPVIKYVFVEDNYKNQTNLIDSRIISLDYSTIFQRGRFVGLDRFSENNKIIVGLERVSSSLDKDSFNSVSLGKAFYLKDRTYYEDSSIIRNSSPLVAEFKTKIRGNIWSKSLVEWDNESKKLNLASFGFSYQKNDHKRIEFRSIYRRQDPNKAYIPWIDKDMKTNHSELVTQWPLSKSINVFARWQKDHESNKSNDILFGFEYSNCCLKWGLMNRKWIEEDYFSWKNNYTSSFQALSEGLDPSIERSRTYVFFELKNIGRFGKEISKALSSTKLE</sequence>
<dbReference type="InterPro" id="IPR007543">
    <property type="entry name" value="LptD_C"/>
</dbReference>
<dbReference type="PANTHER" id="PTHR30189">
    <property type="entry name" value="LPS-ASSEMBLY PROTEIN"/>
    <property type="match status" value="1"/>
</dbReference>
<dbReference type="GO" id="GO:0043165">
    <property type="term" value="P:Gram-negative-bacterium-type cell outer membrane assembly"/>
    <property type="evidence" value="ECO:0007669"/>
    <property type="project" value="InterPro"/>
</dbReference>
<gene>
    <name evidence="2" type="ORF">METZ01_LOCUS3575</name>
</gene>
<feature type="domain" description="LptD C-terminal" evidence="1">
    <location>
        <begin position="278"/>
        <end position="642"/>
    </location>
</feature>
<dbReference type="Pfam" id="PF04453">
    <property type="entry name" value="LptD"/>
    <property type="match status" value="1"/>
</dbReference>
<proteinExistence type="inferred from homology"/>